<evidence type="ECO:0000256" key="1">
    <source>
        <dbReference type="SAM" id="SignalP"/>
    </source>
</evidence>
<evidence type="ECO:0000313" key="2">
    <source>
        <dbReference type="Proteomes" id="UP000887540"/>
    </source>
</evidence>
<feature type="signal peptide" evidence="1">
    <location>
        <begin position="1"/>
        <end position="18"/>
    </location>
</feature>
<dbReference type="InterPro" id="IPR045860">
    <property type="entry name" value="Snake_toxin-like_sf"/>
</dbReference>
<sequence>MALKEIIILVALFSVGIAIECQTCQEGYCGDGDLSEPCPDDIQRCYILTDSQNYVVRAGCLFQSCATILRQNPSSQCQECYGDDCNWPSNANQPGIGGGVTVNSSNSLASMISFLSVVISVFVILV</sequence>
<organism evidence="2 3">
    <name type="scientific">Acrobeloides nanus</name>
    <dbReference type="NCBI Taxonomy" id="290746"/>
    <lineage>
        <taxon>Eukaryota</taxon>
        <taxon>Metazoa</taxon>
        <taxon>Ecdysozoa</taxon>
        <taxon>Nematoda</taxon>
        <taxon>Chromadorea</taxon>
        <taxon>Rhabditida</taxon>
        <taxon>Tylenchina</taxon>
        <taxon>Cephalobomorpha</taxon>
        <taxon>Cephaloboidea</taxon>
        <taxon>Cephalobidae</taxon>
        <taxon>Acrobeloides</taxon>
    </lineage>
</organism>
<evidence type="ECO:0000313" key="3">
    <source>
        <dbReference type="WBParaSite" id="ACRNAN_scaffold3305.g12684.t1"/>
    </source>
</evidence>
<keyword evidence="1" id="KW-0732">Signal</keyword>
<keyword evidence="2" id="KW-1185">Reference proteome</keyword>
<protein>
    <submittedName>
        <fullName evidence="3">Uncharacterized protein</fullName>
    </submittedName>
</protein>
<accession>A0A914DR48</accession>
<dbReference type="Proteomes" id="UP000887540">
    <property type="component" value="Unplaced"/>
</dbReference>
<proteinExistence type="predicted"/>
<dbReference type="AlphaFoldDB" id="A0A914DR48"/>
<dbReference type="SUPFAM" id="SSF57302">
    <property type="entry name" value="Snake toxin-like"/>
    <property type="match status" value="1"/>
</dbReference>
<feature type="chain" id="PRO_5037849690" evidence="1">
    <location>
        <begin position="19"/>
        <end position="126"/>
    </location>
</feature>
<name>A0A914DR48_9BILA</name>
<dbReference type="WBParaSite" id="ACRNAN_scaffold3305.g12684.t1">
    <property type="protein sequence ID" value="ACRNAN_scaffold3305.g12684.t1"/>
    <property type="gene ID" value="ACRNAN_scaffold3305.g12684"/>
</dbReference>
<reference evidence="3" key="1">
    <citation type="submission" date="2022-11" db="UniProtKB">
        <authorList>
            <consortium name="WormBaseParasite"/>
        </authorList>
    </citation>
    <scope>IDENTIFICATION</scope>
</reference>